<dbReference type="InterPro" id="IPR018076">
    <property type="entry name" value="T2SS_GspF_dom"/>
</dbReference>
<keyword evidence="2" id="KW-1003">Cell membrane</keyword>
<evidence type="ECO:0000256" key="4">
    <source>
        <dbReference type="ARBA" id="ARBA00022989"/>
    </source>
</evidence>
<dbReference type="AlphaFoldDB" id="A0A178MAM2"/>
<sequence>MEPSILIALAASGGILLSVAFVVIGWRAFQSDREVLRNRLRDQYTSELEQLARESAERQLTGAQIAERLNELMSRRSFARRIAHSLEQANVPLTTAEYLLLRAAVPVVLAGVAWWIWQHLLVILPAAILGFLLPAWWMAMRQSSRRQEFNAQLPETLTIIVNGLRGGFSLVQALRLVAQEAREPTRLEFERTSQEITLGVPLADALDNLAQRMESDDMSMVVTAIKINARVGGNLAEILQNISSTIRERSKLRQEVRVMTSMQRLSAWIVGLIPIGLALFIFTINPGYILAVFKPGWPILIPIIAGIFWIAGFIVIRRIANIRI</sequence>
<organism evidence="8 9">
    <name type="scientific">Chloroflexus islandicus</name>
    <dbReference type="NCBI Taxonomy" id="1707952"/>
    <lineage>
        <taxon>Bacteria</taxon>
        <taxon>Bacillati</taxon>
        <taxon>Chloroflexota</taxon>
        <taxon>Chloroflexia</taxon>
        <taxon>Chloroflexales</taxon>
        <taxon>Chloroflexineae</taxon>
        <taxon>Chloroflexaceae</taxon>
        <taxon>Chloroflexus</taxon>
    </lineage>
</organism>
<keyword evidence="4 6" id="KW-1133">Transmembrane helix</keyword>
<dbReference type="PANTHER" id="PTHR35007:SF1">
    <property type="entry name" value="PILUS ASSEMBLY PROTEIN"/>
    <property type="match status" value="1"/>
</dbReference>
<feature type="transmembrane region" description="Helical" evidence="6">
    <location>
        <begin position="6"/>
        <end position="29"/>
    </location>
</feature>
<evidence type="ECO:0000313" key="8">
    <source>
        <dbReference type="EMBL" id="OAN45802.1"/>
    </source>
</evidence>
<keyword evidence="9" id="KW-1185">Reference proteome</keyword>
<dbReference type="InterPro" id="IPR042094">
    <property type="entry name" value="T2SS_GspF_sf"/>
</dbReference>
<dbReference type="Pfam" id="PF00482">
    <property type="entry name" value="T2SSF"/>
    <property type="match status" value="1"/>
</dbReference>
<proteinExistence type="predicted"/>
<dbReference type="Gene3D" id="1.20.81.30">
    <property type="entry name" value="Type II secretion system (T2SS), domain F"/>
    <property type="match status" value="1"/>
</dbReference>
<dbReference type="STRING" id="1707952.A6A03_13750"/>
<keyword evidence="3 6" id="KW-0812">Transmembrane</keyword>
<reference evidence="8 9" key="1">
    <citation type="submission" date="2016-04" db="EMBL/GenBank/DDBJ databases">
        <title>Chloroflexus islandicus sp. nov., a thermophilic filamentous anoxygenic phototrophic bacterium from geyser Strokkur (Iceland).</title>
        <authorList>
            <person name="Gaisin V.A."/>
            <person name="Kalashnikov A.M."/>
            <person name="Sukhacheva M.V."/>
            <person name="Grouzdev D.S."/>
            <person name="Ivanov T.M."/>
            <person name="Kuznetsov B."/>
            <person name="Gorlenko V.M."/>
        </authorList>
    </citation>
    <scope>NUCLEOTIDE SEQUENCE [LARGE SCALE GENOMIC DNA]</scope>
    <source>
        <strain evidence="9">isl-2</strain>
    </source>
</reference>
<dbReference type="OrthoDB" id="9803381at2"/>
<feature type="transmembrane region" description="Helical" evidence="6">
    <location>
        <begin position="99"/>
        <end position="117"/>
    </location>
</feature>
<dbReference type="RefSeq" id="WP_082908949.1">
    <property type="nucleotide sequence ID" value="NZ_LWQS01000051.1"/>
</dbReference>
<protein>
    <recommendedName>
        <fullName evidence="7">Type II secretion system protein GspF domain-containing protein</fullName>
    </recommendedName>
</protein>
<accession>A0A178MAM2</accession>
<dbReference type="PANTHER" id="PTHR35007">
    <property type="entry name" value="INTEGRAL MEMBRANE PROTEIN-RELATED"/>
    <property type="match status" value="1"/>
</dbReference>
<feature type="transmembrane region" description="Helical" evidence="6">
    <location>
        <begin position="296"/>
        <end position="316"/>
    </location>
</feature>
<dbReference type="GO" id="GO:0005886">
    <property type="term" value="C:plasma membrane"/>
    <property type="evidence" value="ECO:0007669"/>
    <property type="project" value="UniProtKB-SubCell"/>
</dbReference>
<feature type="transmembrane region" description="Helical" evidence="6">
    <location>
        <begin position="123"/>
        <end position="140"/>
    </location>
</feature>
<evidence type="ECO:0000256" key="2">
    <source>
        <dbReference type="ARBA" id="ARBA00022475"/>
    </source>
</evidence>
<dbReference type="Proteomes" id="UP000078287">
    <property type="component" value="Unassembled WGS sequence"/>
</dbReference>
<feature type="transmembrane region" description="Helical" evidence="6">
    <location>
        <begin position="265"/>
        <end position="284"/>
    </location>
</feature>
<evidence type="ECO:0000256" key="3">
    <source>
        <dbReference type="ARBA" id="ARBA00022692"/>
    </source>
</evidence>
<evidence type="ECO:0000256" key="5">
    <source>
        <dbReference type="ARBA" id="ARBA00023136"/>
    </source>
</evidence>
<evidence type="ECO:0000256" key="1">
    <source>
        <dbReference type="ARBA" id="ARBA00004651"/>
    </source>
</evidence>
<keyword evidence="5 6" id="KW-0472">Membrane</keyword>
<feature type="domain" description="Type II secretion system protein GspF" evidence="7">
    <location>
        <begin position="160"/>
        <end position="282"/>
    </location>
</feature>
<comment type="caution">
    <text evidence="8">The sequence shown here is derived from an EMBL/GenBank/DDBJ whole genome shotgun (WGS) entry which is preliminary data.</text>
</comment>
<evidence type="ECO:0000313" key="9">
    <source>
        <dbReference type="Proteomes" id="UP000078287"/>
    </source>
</evidence>
<dbReference type="EMBL" id="LWQS01000051">
    <property type="protein sequence ID" value="OAN45802.1"/>
    <property type="molecule type" value="Genomic_DNA"/>
</dbReference>
<evidence type="ECO:0000259" key="7">
    <source>
        <dbReference type="Pfam" id="PF00482"/>
    </source>
</evidence>
<gene>
    <name evidence="8" type="ORF">A6A03_13750</name>
</gene>
<name>A0A178MAM2_9CHLR</name>
<evidence type="ECO:0000256" key="6">
    <source>
        <dbReference type="SAM" id="Phobius"/>
    </source>
</evidence>
<comment type="subcellular location">
    <subcellularLocation>
        <location evidence="1">Cell membrane</location>
        <topology evidence="1">Multi-pass membrane protein</topology>
    </subcellularLocation>
</comment>